<dbReference type="Proteomes" id="UP001164929">
    <property type="component" value="Chromosome 10"/>
</dbReference>
<keyword evidence="6" id="KW-1185">Reference proteome</keyword>
<keyword evidence="1" id="KW-0378">Hydrolase</keyword>
<gene>
    <name evidence="5" type="ORF">NC653_026376</name>
</gene>
<dbReference type="PANTHER" id="PTHR46020:SF4">
    <property type="entry name" value="OS04G0650200 PROTEIN"/>
    <property type="match status" value="1"/>
</dbReference>
<feature type="transmembrane region" description="Helical" evidence="4">
    <location>
        <begin position="6"/>
        <end position="27"/>
    </location>
</feature>
<comment type="caution">
    <text evidence="5">The sequence shown here is derived from an EMBL/GenBank/DDBJ whole genome shotgun (WGS) entry which is preliminary data.</text>
</comment>
<keyword evidence="2" id="KW-0442">Lipid degradation</keyword>
<evidence type="ECO:0000256" key="3">
    <source>
        <dbReference type="ARBA" id="ARBA00023098"/>
    </source>
</evidence>
<dbReference type="GO" id="GO:0016042">
    <property type="term" value="P:lipid catabolic process"/>
    <property type="evidence" value="ECO:0007669"/>
    <property type="project" value="UniProtKB-KW"/>
</dbReference>
<evidence type="ECO:0000256" key="1">
    <source>
        <dbReference type="ARBA" id="ARBA00022801"/>
    </source>
</evidence>
<keyword evidence="4" id="KW-1133">Transmembrane helix</keyword>
<name>A0AAD6MFW3_9ROSI</name>
<dbReference type="AlphaFoldDB" id="A0AAD6MFW3"/>
<proteinExistence type="predicted"/>
<evidence type="ECO:0000313" key="5">
    <source>
        <dbReference type="EMBL" id="KAJ6983537.1"/>
    </source>
</evidence>
<organism evidence="5 6">
    <name type="scientific">Populus alba x Populus x berolinensis</name>
    <dbReference type="NCBI Taxonomy" id="444605"/>
    <lineage>
        <taxon>Eukaryota</taxon>
        <taxon>Viridiplantae</taxon>
        <taxon>Streptophyta</taxon>
        <taxon>Embryophyta</taxon>
        <taxon>Tracheophyta</taxon>
        <taxon>Spermatophyta</taxon>
        <taxon>Magnoliopsida</taxon>
        <taxon>eudicotyledons</taxon>
        <taxon>Gunneridae</taxon>
        <taxon>Pentapetalae</taxon>
        <taxon>rosids</taxon>
        <taxon>fabids</taxon>
        <taxon>Malpighiales</taxon>
        <taxon>Salicaceae</taxon>
        <taxon>Saliceae</taxon>
        <taxon>Populus</taxon>
    </lineage>
</organism>
<keyword evidence="3" id="KW-0443">Lipid metabolism</keyword>
<dbReference type="EMBL" id="JAQIZT010000010">
    <property type="protein sequence ID" value="KAJ6983537.1"/>
    <property type="molecule type" value="Genomic_DNA"/>
</dbReference>
<keyword evidence="4" id="KW-0812">Transmembrane</keyword>
<evidence type="ECO:0000256" key="2">
    <source>
        <dbReference type="ARBA" id="ARBA00022963"/>
    </source>
</evidence>
<dbReference type="Gene3D" id="3.40.50.1110">
    <property type="entry name" value="SGNH hydrolase"/>
    <property type="match status" value="1"/>
</dbReference>
<protein>
    <recommendedName>
        <fullName evidence="7">GDSL esterase/lipase</fullName>
    </recommendedName>
</protein>
<accession>A0AAD6MFW3</accession>
<dbReference type="PANTHER" id="PTHR46020">
    <property type="entry name" value="OSJNBB0059K02.9 PROTEIN"/>
    <property type="match status" value="1"/>
</dbReference>
<evidence type="ECO:0000313" key="6">
    <source>
        <dbReference type="Proteomes" id="UP001164929"/>
    </source>
</evidence>
<keyword evidence="4" id="KW-0472">Membrane</keyword>
<reference evidence="5" key="1">
    <citation type="journal article" date="2023" name="Mol. Ecol. Resour.">
        <title>Chromosome-level genome assembly of a triploid poplar Populus alba 'Berolinensis'.</title>
        <authorList>
            <person name="Chen S."/>
            <person name="Yu Y."/>
            <person name="Wang X."/>
            <person name="Wang S."/>
            <person name="Zhang T."/>
            <person name="Zhou Y."/>
            <person name="He R."/>
            <person name="Meng N."/>
            <person name="Wang Y."/>
            <person name="Liu W."/>
            <person name="Liu Z."/>
            <person name="Liu J."/>
            <person name="Guo Q."/>
            <person name="Huang H."/>
            <person name="Sederoff R.R."/>
            <person name="Wang G."/>
            <person name="Qu G."/>
            <person name="Chen S."/>
        </authorList>
    </citation>
    <scope>NUCLEOTIDE SEQUENCE</scope>
    <source>
        <strain evidence="5">SC-2020</strain>
    </source>
</reference>
<dbReference type="GO" id="GO:0016787">
    <property type="term" value="F:hydrolase activity"/>
    <property type="evidence" value="ECO:0007669"/>
    <property type="project" value="UniProtKB-KW"/>
</dbReference>
<dbReference type="InterPro" id="IPR036514">
    <property type="entry name" value="SGNH_hydro_sf"/>
</dbReference>
<evidence type="ECO:0008006" key="7">
    <source>
        <dbReference type="Google" id="ProtNLM"/>
    </source>
</evidence>
<evidence type="ECO:0000256" key="4">
    <source>
        <dbReference type="SAM" id="Phobius"/>
    </source>
</evidence>
<sequence>MEKQVHFIHFLVALFCFSYIMFSEGLVSGHHENGSVKLFVFGDSYADTGNWDKFAASGKSLMDSLFLVNQLVDSLMSFISWYNIPVPYTWRKTVEKSGLQFGMNFAFGGT</sequence>